<comment type="caution">
    <text evidence="1">The sequence shown here is derived from an EMBL/GenBank/DDBJ whole genome shotgun (WGS) entry which is preliminary data.</text>
</comment>
<evidence type="ECO:0000313" key="1">
    <source>
        <dbReference type="EMBL" id="RML83561.1"/>
    </source>
</evidence>
<dbReference type="AlphaFoldDB" id="A0AAX1W0G5"/>
<name>A0AAX1W0G5_PSEAJ</name>
<gene>
    <name evidence="1" type="ORF">ALQ89_200013</name>
</gene>
<proteinExistence type="predicted"/>
<reference evidence="1 2" key="1">
    <citation type="submission" date="2018-08" db="EMBL/GenBank/DDBJ databases">
        <title>Recombination of ecologically and evolutionarily significant loci maintains genetic cohesion in the Pseudomonas syringae species complex.</title>
        <authorList>
            <person name="Dillon M."/>
            <person name="Thakur S."/>
            <person name="Almeida R.N.D."/>
            <person name="Weir B.S."/>
            <person name="Guttman D.S."/>
        </authorList>
    </citation>
    <scope>NUCLEOTIDE SEQUENCE [LARGE SCALE GENOMIC DNA]</scope>
    <source>
        <strain evidence="1 2">ICMP 2851</strain>
    </source>
</reference>
<dbReference type="Proteomes" id="UP000280350">
    <property type="component" value="Unassembled WGS sequence"/>
</dbReference>
<evidence type="ECO:0000313" key="2">
    <source>
        <dbReference type="Proteomes" id="UP000280350"/>
    </source>
</evidence>
<protein>
    <submittedName>
        <fullName evidence="1">Uncharacterized protein</fullName>
    </submittedName>
</protein>
<organism evidence="1 2">
    <name type="scientific">Pseudomonas amygdali pv. tabaci</name>
    <name type="common">Pseudomonas syringae pv. tabaci</name>
    <dbReference type="NCBI Taxonomy" id="322"/>
    <lineage>
        <taxon>Bacteria</taxon>
        <taxon>Pseudomonadati</taxon>
        <taxon>Pseudomonadota</taxon>
        <taxon>Gammaproteobacteria</taxon>
        <taxon>Pseudomonadales</taxon>
        <taxon>Pseudomonadaceae</taxon>
        <taxon>Pseudomonas</taxon>
        <taxon>Pseudomonas amygdali</taxon>
    </lineage>
</organism>
<sequence length="32" mass="3468">MSHHEIPAAPAGMLAFELARHILILANKESAQ</sequence>
<dbReference type="EMBL" id="RBNX01000037">
    <property type="protein sequence ID" value="RML83561.1"/>
    <property type="molecule type" value="Genomic_DNA"/>
</dbReference>
<accession>A0AAX1W0G5</accession>